<gene>
    <name evidence="2" type="ORF">NT6N_09060</name>
</gene>
<dbReference type="EMBL" id="AP026866">
    <property type="protein sequence ID" value="BDS05866.1"/>
    <property type="molecule type" value="Genomic_DNA"/>
</dbReference>
<protein>
    <recommendedName>
        <fullName evidence="1">SGNH hydrolase-type esterase domain-containing protein</fullName>
    </recommendedName>
</protein>
<sequence length="246" mass="27077">MKHQFVRAILFASLITTTLAAPEKGSKAEKDKSAVWAFMPDPSLPNVLILGDSISIGYTLQVRKNLKGKANVFRPMRGSRPMNCSGTISGVDRLDKWLEGKKWSVIHFNWGLHDLKHVKKLGKSVKSNDPKDPTQATLEQYTQNMETIVKKLKATGARLIFATTTPVVPGTLNPLRTPEAPVRYNAAAVKIMKANNIPVNDLHAYALPHLAKWQLPKNVHFKGVGSEALAKKVAEAISKELAAVKQ</sequence>
<proteinExistence type="predicted"/>
<name>A0AAT9FIS9_9BACT</name>
<dbReference type="InterPro" id="IPR036514">
    <property type="entry name" value="SGNH_hydro_sf"/>
</dbReference>
<dbReference type="Pfam" id="PF13472">
    <property type="entry name" value="Lipase_GDSL_2"/>
    <property type="match status" value="1"/>
</dbReference>
<dbReference type="InterPro" id="IPR013830">
    <property type="entry name" value="SGNH_hydro"/>
</dbReference>
<feature type="domain" description="SGNH hydrolase-type esterase" evidence="1">
    <location>
        <begin position="49"/>
        <end position="225"/>
    </location>
</feature>
<dbReference type="CDD" id="cd00229">
    <property type="entry name" value="SGNH_hydrolase"/>
    <property type="match status" value="1"/>
</dbReference>
<organism evidence="2">
    <name type="scientific">Oceaniferula spumae</name>
    <dbReference type="NCBI Taxonomy" id="2979115"/>
    <lineage>
        <taxon>Bacteria</taxon>
        <taxon>Pseudomonadati</taxon>
        <taxon>Verrucomicrobiota</taxon>
        <taxon>Verrucomicrobiia</taxon>
        <taxon>Verrucomicrobiales</taxon>
        <taxon>Verrucomicrobiaceae</taxon>
        <taxon>Oceaniferula</taxon>
    </lineage>
</organism>
<accession>A0AAT9FIS9</accession>
<evidence type="ECO:0000259" key="1">
    <source>
        <dbReference type="Pfam" id="PF13472"/>
    </source>
</evidence>
<evidence type="ECO:0000313" key="2">
    <source>
        <dbReference type="EMBL" id="BDS05866.1"/>
    </source>
</evidence>
<dbReference type="KEGG" id="osu:NT6N_09060"/>
<dbReference type="PANTHER" id="PTHR30383">
    <property type="entry name" value="THIOESTERASE 1/PROTEASE 1/LYSOPHOSPHOLIPASE L1"/>
    <property type="match status" value="1"/>
</dbReference>
<dbReference type="GO" id="GO:0004622">
    <property type="term" value="F:phosphatidylcholine lysophospholipase activity"/>
    <property type="evidence" value="ECO:0007669"/>
    <property type="project" value="TreeGrafter"/>
</dbReference>
<dbReference type="SUPFAM" id="SSF52266">
    <property type="entry name" value="SGNH hydrolase"/>
    <property type="match status" value="1"/>
</dbReference>
<reference evidence="2" key="1">
    <citation type="submission" date="2024-07" db="EMBL/GenBank/DDBJ databases">
        <title>Complete genome sequence of Verrucomicrobiaceae bacterium NT6N.</title>
        <authorList>
            <person name="Huang C."/>
            <person name="Takami H."/>
            <person name="Hamasaki K."/>
        </authorList>
    </citation>
    <scope>NUCLEOTIDE SEQUENCE</scope>
    <source>
        <strain evidence="2">NT6N</strain>
    </source>
</reference>
<dbReference type="PANTHER" id="PTHR30383:SF26">
    <property type="entry name" value="SGNH HYDROLASE-TYPE ESTERASE DOMAIN-CONTAINING PROTEIN"/>
    <property type="match status" value="1"/>
</dbReference>
<dbReference type="AlphaFoldDB" id="A0AAT9FIS9"/>
<dbReference type="InterPro" id="IPR051532">
    <property type="entry name" value="Ester_Hydrolysis_Enzymes"/>
</dbReference>
<dbReference type="Gene3D" id="3.40.50.1110">
    <property type="entry name" value="SGNH hydrolase"/>
    <property type="match status" value="1"/>
</dbReference>